<dbReference type="EMBL" id="FMZZ01000013">
    <property type="protein sequence ID" value="SDD58081.1"/>
    <property type="molecule type" value="Genomic_DNA"/>
</dbReference>
<dbReference type="AlphaFoldDB" id="A0A1G6VWY0"/>
<reference evidence="4" key="1">
    <citation type="submission" date="2016-10" db="EMBL/GenBank/DDBJ databases">
        <authorList>
            <person name="Varghese N."/>
            <person name="Submissions S."/>
        </authorList>
    </citation>
    <scope>NUCLEOTIDE SEQUENCE [LARGE SCALE GENOMIC DNA]</scope>
    <source>
        <strain evidence="4">IBRC-M 10403</strain>
    </source>
</reference>
<evidence type="ECO:0000313" key="4">
    <source>
        <dbReference type="Proteomes" id="UP000199501"/>
    </source>
</evidence>
<keyword evidence="2" id="KW-0472">Membrane</keyword>
<evidence type="ECO:0000313" key="3">
    <source>
        <dbReference type="EMBL" id="SDD58081.1"/>
    </source>
</evidence>
<proteinExistence type="predicted"/>
<sequence>MRALTPREITLGALVLFGIGITAAVALLTNFSGTTPAERLDAIRTSATLVVGTGGAAALWLAARRQRSAELTLAHQQKVAADDLLDAKERRLTELYVKAVEQLGSDKAAVRCGGLYALERVAQMNPDQRQTVVDVICAYLRGPYALPPDKPGTRRLGVPRPLVNSPTRIIAPEAARRSANTSPAQRDQERRQEREVRLTAQRILACHLRPGTDPKHPVGTFWNDIDIDLTEATLINADFTNCHIRTATFTRADFAGEASFRQATFTGKSWFDEASLAANGNFEKATFTENVSFAGTSFFGTASFRGASFAQDALFYETSFTGLVAFDGASFTRVTSFADARFGGPTTFLGATWTASSEEMNYGAIVTFQGASFAGIAVFHATRFGDFTSFQSVSFAREALFERAHFAGEAIFDESSFGATPRLADTHFTRDVPPELRLAHADQNEAKPGSPELGQ</sequence>
<name>A0A1G6VWY0_9PSEU</name>
<evidence type="ECO:0000256" key="2">
    <source>
        <dbReference type="SAM" id="Phobius"/>
    </source>
</evidence>
<accession>A0A1G6VWY0</accession>
<dbReference type="RefSeq" id="WP_139190946.1">
    <property type="nucleotide sequence ID" value="NZ_FMZZ01000013.1"/>
</dbReference>
<keyword evidence="4" id="KW-1185">Reference proteome</keyword>
<dbReference type="OrthoDB" id="8440251at2"/>
<dbReference type="Proteomes" id="UP000199501">
    <property type="component" value="Unassembled WGS sequence"/>
</dbReference>
<evidence type="ECO:0000256" key="1">
    <source>
        <dbReference type="SAM" id="MobiDB-lite"/>
    </source>
</evidence>
<feature type="transmembrane region" description="Helical" evidence="2">
    <location>
        <begin position="12"/>
        <end position="31"/>
    </location>
</feature>
<dbReference type="InterPro" id="IPR001646">
    <property type="entry name" value="5peptide_repeat"/>
</dbReference>
<dbReference type="SUPFAM" id="SSF141571">
    <property type="entry name" value="Pentapeptide repeat-like"/>
    <property type="match status" value="1"/>
</dbReference>
<feature type="region of interest" description="Disordered" evidence="1">
    <location>
        <begin position="168"/>
        <end position="194"/>
    </location>
</feature>
<dbReference type="STRING" id="1271860.SAMN05216174_113142"/>
<dbReference type="Gene3D" id="2.160.20.80">
    <property type="entry name" value="E3 ubiquitin-protein ligase SopA"/>
    <property type="match status" value="1"/>
</dbReference>
<gene>
    <name evidence="3" type="ORF">SAMN05216174_113142</name>
</gene>
<keyword evidence="2" id="KW-1133">Transmembrane helix</keyword>
<keyword evidence="2" id="KW-0812">Transmembrane</keyword>
<protein>
    <submittedName>
        <fullName evidence="3">Uncharacterized protein YjbI, contains pentapeptide repeats</fullName>
    </submittedName>
</protein>
<organism evidence="3 4">
    <name type="scientific">Actinokineospora iranica</name>
    <dbReference type="NCBI Taxonomy" id="1271860"/>
    <lineage>
        <taxon>Bacteria</taxon>
        <taxon>Bacillati</taxon>
        <taxon>Actinomycetota</taxon>
        <taxon>Actinomycetes</taxon>
        <taxon>Pseudonocardiales</taxon>
        <taxon>Pseudonocardiaceae</taxon>
        <taxon>Actinokineospora</taxon>
    </lineage>
</organism>
<dbReference type="Pfam" id="PF13576">
    <property type="entry name" value="Pentapeptide_3"/>
    <property type="match status" value="2"/>
</dbReference>